<dbReference type="EMBL" id="DS113193">
    <property type="protein sequence ID" value="EAY21009.1"/>
    <property type="molecule type" value="Genomic_DNA"/>
</dbReference>
<reference evidence="2" key="2">
    <citation type="journal article" date="2007" name="Science">
        <title>Draft genome sequence of the sexually transmitted pathogen Trichomonas vaginalis.</title>
        <authorList>
            <person name="Carlton J.M."/>
            <person name="Hirt R.P."/>
            <person name="Silva J.C."/>
            <person name="Delcher A.L."/>
            <person name="Schatz M."/>
            <person name="Zhao Q."/>
            <person name="Wortman J.R."/>
            <person name="Bidwell S.L."/>
            <person name="Alsmark U.C.M."/>
            <person name="Besteiro S."/>
            <person name="Sicheritz-Ponten T."/>
            <person name="Noel C.J."/>
            <person name="Dacks J.B."/>
            <person name="Foster P.G."/>
            <person name="Simillion C."/>
            <person name="Van de Peer Y."/>
            <person name="Miranda-Saavedra D."/>
            <person name="Barton G.J."/>
            <person name="Westrop G.D."/>
            <person name="Mueller S."/>
            <person name="Dessi D."/>
            <person name="Fiori P.L."/>
            <person name="Ren Q."/>
            <person name="Paulsen I."/>
            <person name="Zhang H."/>
            <person name="Bastida-Corcuera F.D."/>
            <person name="Simoes-Barbosa A."/>
            <person name="Brown M.T."/>
            <person name="Hayes R.D."/>
            <person name="Mukherjee M."/>
            <person name="Okumura C.Y."/>
            <person name="Schneider R."/>
            <person name="Smith A.J."/>
            <person name="Vanacova S."/>
            <person name="Villalvazo M."/>
            <person name="Haas B.J."/>
            <person name="Pertea M."/>
            <person name="Feldblyum T.V."/>
            <person name="Utterback T.R."/>
            <person name="Shu C.L."/>
            <person name="Osoegawa K."/>
            <person name="de Jong P.J."/>
            <person name="Hrdy I."/>
            <person name="Horvathova L."/>
            <person name="Zubacova Z."/>
            <person name="Dolezal P."/>
            <person name="Malik S.B."/>
            <person name="Logsdon J.M. Jr."/>
            <person name="Henze K."/>
            <person name="Gupta A."/>
            <person name="Wang C.C."/>
            <person name="Dunne R.L."/>
            <person name="Upcroft J.A."/>
            <person name="Upcroft P."/>
            <person name="White O."/>
            <person name="Salzberg S.L."/>
            <person name="Tang P."/>
            <person name="Chiu C.-H."/>
            <person name="Lee Y.-S."/>
            <person name="Embley T.M."/>
            <person name="Coombs G.H."/>
            <person name="Mottram J.C."/>
            <person name="Tachezy J."/>
            <person name="Fraser-Liggett C.M."/>
            <person name="Johnson P.J."/>
        </authorList>
    </citation>
    <scope>NUCLEOTIDE SEQUENCE [LARGE SCALE GENOMIC DNA]</scope>
    <source>
        <strain evidence="2">G3</strain>
    </source>
</reference>
<dbReference type="VEuPathDB" id="TrichDB:TVAG_172660"/>
<protein>
    <submittedName>
        <fullName evidence="2">Uncharacterized protein</fullName>
    </submittedName>
</protein>
<keyword evidence="1" id="KW-0812">Transmembrane</keyword>
<dbReference type="VEuPathDB" id="TrichDB:TVAGG3_0531610"/>
<feature type="transmembrane region" description="Helical" evidence="1">
    <location>
        <begin position="434"/>
        <end position="461"/>
    </location>
</feature>
<keyword evidence="3" id="KW-1185">Reference proteome</keyword>
<dbReference type="AlphaFoldDB" id="A2DF17"/>
<accession>A2DF17</accession>
<evidence type="ECO:0000256" key="1">
    <source>
        <dbReference type="SAM" id="Phobius"/>
    </source>
</evidence>
<sequence>MDFFAWVILKRTKFESHDLFDADNFIQLPRLRPSLFLKLTRLLIVRGYKDIHAILVAAIENESNHNLILECSKMLMVHSIIPYHLRQKIREIAIKQYSFISKPLLCEIQYFIDKLKINAVDVEQSIAIMEDMKQKTKIALYAFSNSLCENFLEKQKFTCALNYAITAQMLMDMAEYALEGNPLSMELNLCFADYLNKVSGDFIRNVELRKQAVSIKTSFIKTDDDSRLSMKIKSIDNISPNTTEDLQQIISHQKALDNISHLPLILITILAVFFGILFFFPVVSLNDYINNGAINPNYYFDHQHSPVHFKIYFAISTLQTYMALFNATKNCSVCKYSYPISITTIQQYLNSITCPIDDKPIFNGASDDAPAFAEDYYFFMANKFIRYDNDTELEDYLRKSYHDLSNLTVVFDSIIDRYLMCSNDIKDEKKLLQYIIPCAVFVLFFILFIIVVYCLFVPTIYKIVHIFGSIELQTLEEFRSNLFITIHHQNSSTFEHEIEVDNDGALDLEEIEAEDNAHIGQTNYNGLIEQSIRAPVAVKWFDLARPGTLLFYLIILFVIRYLMPPLTTYLYNNVRQDYISDNLIIMEEINNISSLLIQIDTFFANMAGLDDVHASKINLSENWGENVTKAATKWNNFLDIQSNMTKREKVAAIIDILNVFPAVFNRMHTNYRLFQDTVAKYAESFHWMLTFIIFFTYMIFMTRFISAQKFILKNLKHLVLILHSKYASTVSIMINNLSFENYSNKDFSIDKTSEIITSQISDVVIFFNNDLIITGMNQQASAQFGKLLDKYKIKKLD</sequence>
<dbReference type="RefSeq" id="XP_001581995.1">
    <property type="nucleotide sequence ID" value="XM_001581945.1"/>
</dbReference>
<dbReference type="Proteomes" id="UP000001542">
    <property type="component" value="Unassembled WGS sequence"/>
</dbReference>
<feature type="transmembrane region" description="Helical" evidence="1">
    <location>
        <begin position="687"/>
        <end position="706"/>
    </location>
</feature>
<feature type="transmembrane region" description="Helical" evidence="1">
    <location>
        <begin position="549"/>
        <end position="571"/>
    </location>
</feature>
<evidence type="ECO:0000313" key="3">
    <source>
        <dbReference type="Proteomes" id="UP000001542"/>
    </source>
</evidence>
<proteinExistence type="predicted"/>
<keyword evidence="1" id="KW-1133">Transmembrane helix</keyword>
<organism evidence="2 3">
    <name type="scientific">Trichomonas vaginalis (strain ATCC PRA-98 / G3)</name>
    <dbReference type="NCBI Taxonomy" id="412133"/>
    <lineage>
        <taxon>Eukaryota</taxon>
        <taxon>Metamonada</taxon>
        <taxon>Parabasalia</taxon>
        <taxon>Trichomonadida</taxon>
        <taxon>Trichomonadidae</taxon>
        <taxon>Trichomonas</taxon>
    </lineage>
</organism>
<reference evidence="2" key="1">
    <citation type="submission" date="2006-10" db="EMBL/GenBank/DDBJ databases">
        <authorList>
            <person name="Amadeo P."/>
            <person name="Zhao Q."/>
            <person name="Wortman J."/>
            <person name="Fraser-Liggett C."/>
            <person name="Carlton J."/>
        </authorList>
    </citation>
    <scope>NUCLEOTIDE SEQUENCE</scope>
    <source>
        <strain evidence="2">G3</strain>
    </source>
</reference>
<dbReference type="KEGG" id="tva:5466556"/>
<gene>
    <name evidence="2" type="ORF">TVAG_172660</name>
</gene>
<keyword evidence="1" id="KW-0472">Membrane</keyword>
<feature type="transmembrane region" description="Helical" evidence="1">
    <location>
        <begin position="262"/>
        <end position="283"/>
    </location>
</feature>
<evidence type="ECO:0000313" key="2">
    <source>
        <dbReference type="EMBL" id="EAY21009.1"/>
    </source>
</evidence>
<name>A2DF17_TRIV3</name>
<feature type="transmembrane region" description="Helical" evidence="1">
    <location>
        <begin position="650"/>
        <end position="667"/>
    </location>
</feature>
<dbReference type="InParanoid" id="A2DF17"/>